<dbReference type="AlphaFoldDB" id="I8T3A2"/>
<evidence type="ECO:0000313" key="2">
    <source>
        <dbReference type="Proteomes" id="UP000003704"/>
    </source>
</evidence>
<comment type="caution">
    <text evidence="1">The sequence shown here is derived from an EMBL/GenBank/DDBJ whole genome shotgun (WGS) entry which is preliminary data.</text>
</comment>
<gene>
    <name evidence="1" type="ORF">WQQ_36050</name>
</gene>
<proteinExistence type="predicted"/>
<name>I8T3A2_9GAMM</name>
<dbReference type="RefSeq" id="WP_007186542.1">
    <property type="nucleotide sequence ID" value="NZ_AKGD01000003.1"/>
</dbReference>
<keyword evidence="2" id="KW-1185">Reference proteome</keyword>
<sequence>MLPDIRPEALRLLTHEQLLAQLEMELEDVARMQFARHLASELARVYGIFPHGVNLVPWLTSNHCRTNAEALVDWIEAQLADPSCAESMSSAETTIKLAHQLESLLAQVEASQPW</sequence>
<dbReference type="Proteomes" id="UP000003704">
    <property type="component" value="Unassembled WGS sequence"/>
</dbReference>
<reference evidence="1 2" key="1">
    <citation type="journal article" date="2012" name="J. Bacteriol.">
        <title>Genome Sequence of n-Alkane-Degrading Hydrocarboniphaga effusa Strain AP103T (ATCC BAA-332T).</title>
        <authorList>
            <person name="Chang H.K."/>
            <person name="Zylstra G.J."/>
            <person name="Chae J.C."/>
        </authorList>
    </citation>
    <scope>NUCLEOTIDE SEQUENCE [LARGE SCALE GENOMIC DNA]</scope>
    <source>
        <strain evidence="1 2">AP103</strain>
    </source>
</reference>
<dbReference type="EMBL" id="AKGD01000003">
    <property type="protein sequence ID" value="EIT68410.1"/>
    <property type="molecule type" value="Genomic_DNA"/>
</dbReference>
<organism evidence="1 2">
    <name type="scientific">Hydrocarboniphaga effusa AP103</name>
    <dbReference type="NCBI Taxonomy" id="1172194"/>
    <lineage>
        <taxon>Bacteria</taxon>
        <taxon>Pseudomonadati</taxon>
        <taxon>Pseudomonadota</taxon>
        <taxon>Gammaproteobacteria</taxon>
        <taxon>Nevskiales</taxon>
        <taxon>Nevskiaceae</taxon>
        <taxon>Hydrocarboniphaga</taxon>
    </lineage>
</organism>
<evidence type="ECO:0000313" key="1">
    <source>
        <dbReference type="EMBL" id="EIT68410.1"/>
    </source>
</evidence>
<accession>I8T3A2</accession>
<protein>
    <submittedName>
        <fullName evidence="1">Uncharacterized protein</fullName>
    </submittedName>
</protein>
<dbReference type="STRING" id="1172194.WQQ_36050"/>